<dbReference type="AlphaFoldDB" id="F2ALZ5"/>
<proteinExistence type="predicted"/>
<dbReference type="RefSeq" id="WP_007324662.1">
    <property type="nucleotide sequence ID" value="NZ_AFAR01000040.1"/>
</dbReference>
<comment type="caution">
    <text evidence="1">The sequence shown here is derived from an EMBL/GenBank/DDBJ whole genome shotgun (WGS) entry which is preliminary data.</text>
</comment>
<evidence type="ECO:0000313" key="2">
    <source>
        <dbReference type="Proteomes" id="UP000006222"/>
    </source>
</evidence>
<reference evidence="1 2" key="1">
    <citation type="journal article" date="2013" name="Mar. Genomics">
        <title>Expression of sulfatases in Rhodopirellula baltica and the diversity of sulfatases in the genus Rhodopirellula.</title>
        <authorList>
            <person name="Wegner C.E."/>
            <person name="Richter-Heitmann T."/>
            <person name="Klindworth A."/>
            <person name="Klockow C."/>
            <person name="Richter M."/>
            <person name="Achstetter T."/>
            <person name="Glockner F.O."/>
            <person name="Harder J."/>
        </authorList>
    </citation>
    <scope>NUCLEOTIDE SEQUENCE [LARGE SCALE GENOMIC DNA]</scope>
    <source>
        <strain evidence="1 2">WH47</strain>
    </source>
</reference>
<organism evidence="1 2">
    <name type="scientific">Rhodopirellula baltica WH47</name>
    <dbReference type="NCBI Taxonomy" id="991778"/>
    <lineage>
        <taxon>Bacteria</taxon>
        <taxon>Pseudomonadati</taxon>
        <taxon>Planctomycetota</taxon>
        <taxon>Planctomycetia</taxon>
        <taxon>Pirellulales</taxon>
        <taxon>Pirellulaceae</taxon>
        <taxon>Rhodopirellula</taxon>
    </lineage>
</organism>
<gene>
    <name evidence="1" type="ORF">RBWH47_01639</name>
</gene>
<evidence type="ECO:0000313" key="1">
    <source>
        <dbReference type="EMBL" id="EGF29306.1"/>
    </source>
</evidence>
<dbReference type="Proteomes" id="UP000006222">
    <property type="component" value="Unassembled WGS sequence"/>
</dbReference>
<accession>F2ALZ5</accession>
<name>F2ALZ5_RHOBT</name>
<protein>
    <submittedName>
        <fullName evidence="1">Uncharacterized protein</fullName>
    </submittedName>
</protein>
<dbReference type="PATRIC" id="fig|991778.3.peg.722"/>
<sequence length="150" mass="16611">MGYDLRITRNPEPDWDNLGPDDFDGGIFAEEWSDYVSNDPSLRADGFAEAHGPNGESLRVIDDGIAVWTEHPTATSGTGLAWMHHRNGEIFVKQPDQEFLAKMLAIASDLDAVVVGDDGEKYTSPDSHGILPAVCRSGTPPITKPWWRFW</sequence>
<dbReference type="EMBL" id="AFAR01000040">
    <property type="protein sequence ID" value="EGF29306.1"/>
    <property type="molecule type" value="Genomic_DNA"/>
</dbReference>